<protein>
    <submittedName>
        <fullName evidence="4">Secreted protein</fullName>
    </submittedName>
</protein>
<evidence type="ECO:0000313" key="3">
    <source>
        <dbReference type="Proteomes" id="UP000271162"/>
    </source>
</evidence>
<proteinExistence type="predicted"/>
<feature type="signal peptide" evidence="1">
    <location>
        <begin position="1"/>
        <end position="19"/>
    </location>
</feature>
<keyword evidence="3" id="KW-1185">Reference proteome</keyword>
<accession>A0A0N4YF98</accession>
<dbReference type="Proteomes" id="UP000271162">
    <property type="component" value="Unassembled WGS sequence"/>
</dbReference>
<dbReference type="WBParaSite" id="NBR_0001542001-mRNA-1">
    <property type="protein sequence ID" value="NBR_0001542001-mRNA-1"/>
    <property type="gene ID" value="NBR_0001542001"/>
</dbReference>
<keyword evidence="1" id="KW-0732">Signal</keyword>
<dbReference type="EMBL" id="UYSL01021731">
    <property type="protein sequence ID" value="VDL79015.1"/>
    <property type="molecule type" value="Genomic_DNA"/>
</dbReference>
<evidence type="ECO:0000313" key="4">
    <source>
        <dbReference type="WBParaSite" id="NBR_0001542001-mRNA-1"/>
    </source>
</evidence>
<reference evidence="2 3" key="2">
    <citation type="submission" date="2018-11" db="EMBL/GenBank/DDBJ databases">
        <authorList>
            <consortium name="Pathogen Informatics"/>
        </authorList>
    </citation>
    <scope>NUCLEOTIDE SEQUENCE [LARGE SCALE GENOMIC DNA]</scope>
</reference>
<dbReference type="STRING" id="27835.A0A0N4YF98"/>
<reference evidence="4" key="1">
    <citation type="submission" date="2017-02" db="UniProtKB">
        <authorList>
            <consortium name="WormBaseParasite"/>
        </authorList>
    </citation>
    <scope>IDENTIFICATION</scope>
</reference>
<sequence>MRRSGWVEWAWWWWMLGNGLTSLARINRARSDPAIHQMSMHMMPGNGGPVMFPHHMQAGSLPNLQHHGMAPHQQPPPFYHQTVGQRHSTGGVLVGAPRLARESVGADNNLDPSQHMQWHGTRRVAIQRSESGEPLKQFQMSWWQNEQFSVILFLVFAHFGPKNCDILQFASD</sequence>
<feature type="chain" id="PRO_5043125607" evidence="1">
    <location>
        <begin position="20"/>
        <end position="172"/>
    </location>
</feature>
<gene>
    <name evidence="2" type="ORF">NBR_LOCUS15421</name>
</gene>
<dbReference type="AlphaFoldDB" id="A0A0N4YF98"/>
<evidence type="ECO:0000313" key="2">
    <source>
        <dbReference type="EMBL" id="VDL79015.1"/>
    </source>
</evidence>
<name>A0A0N4YF98_NIPBR</name>
<organism evidence="4">
    <name type="scientific">Nippostrongylus brasiliensis</name>
    <name type="common">Rat hookworm</name>
    <dbReference type="NCBI Taxonomy" id="27835"/>
    <lineage>
        <taxon>Eukaryota</taxon>
        <taxon>Metazoa</taxon>
        <taxon>Ecdysozoa</taxon>
        <taxon>Nematoda</taxon>
        <taxon>Chromadorea</taxon>
        <taxon>Rhabditida</taxon>
        <taxon>Rhabditina</taxon>
        <taxon>Rhabditomorpha</taxon>
        <taxon>Strongyloidea</taxon>
        <taxon>Heligmosomidae</taxon>
        <taxon>Nippostrongylus</taxon>
    </lineage>
</organism>
<evidence type="ECO:0000256" key="1">
    <source>
        <dbReference type="SAM" id="SignalP"/>
    </source>
</evidence>